<proteinExistence type="predicted"/>
<dbReference type="InterPro" id="IPR013761">
    <property type="entry name" value="SAM/pointed_sf"/>
</dbReference>
<dbReference type="CDD" id="cd09535">
    <property type="entry name" value="SAM_BOI-like_fungal"/>
    <property type="match status" value="1"/>
</dbReference>
<evidence type="ECO:0008006" key="6">
    <source>
        <dbReference type="Google" id="ProtNLM"/>
    </source>
</evidence>
<dbReference type="SMART" id="SM00454">
    <property type="entry name" value="SAM"/>
    <property type="match status" value="1"/>
</dbReference>
<keyword evidence="5" id="KW-1185">Reference proteome</keyword>
<evidence type="ECO:0000256" key="1">
    <source>
        <dbReference type="SAM" id="MobiDB-lite"/>
    </source>
</evidence>
<feature type="compositionally biased region" description="Polar residues" evidence="1">
    <location>
        <begin position="631"/>
        <end position="642"/>
    </location>
</feature>
<evidence type="ECO:0000313" key="5">
    <source>
        <dbReference type="Proteomes" id="UP001140560"/>
    </source>
</evidence>
<dbReference type="Pfam" id="PF00169">
    <property type="entry name" value="PH"/>
    <property type="match status" value="1"/>
</dbReference>
<dbReference type="Proteomes" id="UP001140560">
    <property type="component" value="Unassembled WGS sequence"/>
</dbReference>
<dbReference type="SUPFAM" id="SSF50729">
    <property type="entry name" value="PH domain-like"/>
    <property type="match status" value="1"/>
</dbReference>
<name>A0A9W9CM91_9PLEO</name>
<dbReference type="InterPro" id="IPR001660">
    <property type="entry name" value="SAM"/>
</dbReference>
<feature type="domain" description="SAM" evidence="3">
    <location>
        <begin position="174"/>
        <end position="238"/>
    </location>
</feature>
<dbReference type="SUPFAM" id="SSF47769">
    <property type="entry name" value="SAM/Pointed domain"/>
    <property type="match status" value="1"/>
</dbReference>
<dbReference type="Gene3D" id="2.30.29.30">
    <property type="entry name" value="Pleckstrin-homology domain (PH domain)/Phosphotyrosine-binding domain (PTB)"/>
    <property type="match status" value="1"/>
</dbReference>
<evidence type="ECO:0000259" key="2">
    <source>
        <dbReference type="PROSITE" id="PS50003"/>
    </source>
</evidence>
<feature type="region of interest" description="Disordered" evidence="1">
    <location>
        <begin position="244"/>
        <end position="290"/>
    </location>
</feature>
<accession>A0A9W9CM91</accession>
<feature type="region of interest" description="Disordered" evidence="1">
    <location>
        <begin position="631"/>
        <end position="652"/>
    </location>
</feature>
<feature type="region of interest" description="Disordered" evidence="1">
    <location>
        <begin position="54"/>
        <end position="73"/>
    </location>
</feature>
<dbReference type="Pfam" id="PF07647">
    <property type="entry name" value="SAM_2"/>
    <property type="match status" value="1"/>
</dbReference>
<dbReference type="PROSITE" id="PS50003">
    <property type="entry name" value="PH_DOMAIN"/>
    <property type="match status" value="1"/>
</dbReference>
<gene>
    <name evidence="4" type="ORF">N0V83_005167</name>
</gene>
<dbReference type="AlphaFoldDB" id="A0A9W9CM91"/>
<dbReference type="InterPro" id="IPR001849">
    <property type="entry name" value="PH_domain"/>
</dbReference>
<dbReference type="OrthoDB" id="422827at2759"/>
<feature type="domain" description="PH" evidence="2">
    <location>
        <begin position="668"/>
        <end position="803"/>
    </location>
</feature>
<feature type="region of interest" description="Disordered" evidence="1">
    <location>
        <begin position="588"/>
        <end position="619"/>
    </location>
</feature>
<organism evidence="4 5">
    <name type="scientific">Neocucurbitaria cava</name>
    <dbReference type="NCBI Taxonomy" id="798079"/>
    <lineage>
        <taxon>Eukaryota</taxon>
        <taxon>Fungi</taxon>
        <taxon>Dikarya</taxon>
        <taxon>Ascomycota</taxon>
        <taxon>Pezizomycotina</taxon>
        <taxon>Dothideomycetes</taxon>
        <taxon>Pleosporomycetidae</taxon>
        <taxon>Pleosporales</taxon>
        <taxon>Pleosporineae</taxon>
        <taxon>Cucurbitariaceae</taxon>
        <taxon>Neocucurbitaria</taxon>
    </lineage>
</organism>
<feature type="compositionally biased region" description="Basic and acidic residues" evidence="1">
    <location>
        <begin position="256"/>
        <end position="269"/>
    </location>
</feature>
<evidence type="ECO:0000259" key="3">
    <source>
        <dbReference type="PROSITE" id="PS50105"/>
    </source>
</evidence>
<dbReference type="PROSITE" id="PS50105">
    <property type="entry name" value="SAM_DOMAIN"/>
    <property type="match status" value="1"/>
</dbReference>
<protein>
    <recommendedName>
        <fullName evidence="6">SAM and PH domain-containing protein</fullName>
    </recommendedName>
</protein>
<dbReference type="Gene3D" id="1.10.150.50">
    <property type="entry name" value="Transcription Factor, Ets-1"/>
    <property type="match status" value="1"/>
</dbReference>
<reference evidence="4" key="1">
    <citation type="submission" date="2022-10" db="EMBL/GenBank/DDBJ databases">
        <title>Tapping the CABI collections for fungal endophytes: first genome assemblies for Collariella, Neodidymelliopsis, Ascochyta clinopodiicola, Didymella pomorum, Didymosphaeria variabile, Neocosmospora piperis and Neocucurbitaria cava.</title>
        <authorList>
            <person name="Hill R."/>
        </authorList>
    </citation>
    <scope>NUCLEOTIDE SEQUENCE</scope>
    <source>
        <strain evidence="4">IMI 356814</strain>
    </source>
</reference>
<evidence type="ECO:0000313" key="4">
    <source>
        <dbReference type="EMBL" id="KAJ4370646.1"/>
    </source>
</evidence>
<dbReference type="InterPro" id="IPR011993">
    <property type="entry name" value="PH-like_dom_sf"/>
</dbReference>
<dbReference type="EMBL" id="JAPEUY010000008">
    <property type="protein sequence ID" value="KAJ4370646.1"/>
    <property type="molecule type" value="Genomic_DNA"/>
</dbReference>
<sequence length="820" mass="91374">MAMMTPITPLEPGVEMFERGKTQTFFSSALTVRSSLERPLSHISVAYTDIEDDSSEFEEYSGSSSDNRRSQTTISTFEEVRTPGDELRPQYANWYMSKSVEGPKGPHLFRASQCSNDFQYDYALQMSPLLPKEPPSRLHTSFREATPETVVPQREYNNIALAVAHLDNAEVRAWTSRDVATWMYQNGFEDEVIDKFVDHDITGAVLLDLQFDDLKELEIQSFGKRHQLWNQIDSLRTAEGLMSPVAPGPIPTPFEDIERPCTEARDRSKSKNRKGGRRDKSRNRNVADDVVTPAQSVSIVAIEQLLPKPHTCSRGEKCSKWRKQQRLLARLQQEHGFPVSPEKGGHIFMAGDPGNAQTANRAVENVHRPTSEAANSVIVPSVVASSDVLGPGQLPDFTLQELRKLEQRDPQDNVRQFLSLQGMDQPYTSATPIEAPPTPPMELFPPRPFLVIPQQQHHPEVSAFSASTSANTMRTFDMPTPVMHAPEYVPVPHNNLKSLPKLTIPPARSMSAQPYGNPRHAAPTTQHIAPDTTFSPCRTAVESPGGLYRFGTPFSEMDVPVTSVPLEPLSRDTSQSVPPNMQYKIQIQRAGSRQDRRRPSLPMPSLSEGRVFSPVTHSDDDTLLDRETQFFDTNSADSSPTKVSKKSFDSEAADTVAPLPKGGFAYKGVNHHGWMKKRRTKLLRHEWQDHHFRLNGTMLAMHPNELPSSSALQTIDVDDYAVACSSLASNKLSARLKALKLSSANHRDEKVSAAPAFEFQLVPTAPGKGDSRKVMPNGKGHHFATTTQDNRIDWMRELMLAKALKAKSDGYEVNVNGADM</sequence>
<feature type="compositionally biased region" description="Basic residues" evidence="1">
    <location>
        <begin position="270"/>
        <end position="283"/>
    </location>
</feature>
<comment type="caution">
    <text evidence="4">The sequence shown here is derived from an EMBL/GenBank/DDBJ whole genome shotgun (WGS) entry which is preliminary data.</text>
</comment>
<dbReference type="SMART" id="SM00233">
    <property type="entry name" value="PH"/>
    <property type="match status" value="1"/>
</dbReference>